<dbReference type="Gene3D" id="1.10.287.950">
    <property type="entry name" value="Methyl-accepting chemotaxis protein"/>
    <property type="match status" value="1"/>
</dbReference>
<reference evidence="2" key="1">
    <citation type="journal article" date="2019" name="Int. J. Syst. Evol. Microbiol.">
        <title>The Global Catalogue of Microorganisms (GCM) 10K type strain sequencing project: providing services to taxonomists for standard genome sequencing and annotation.</title>
        <authorList>
            <consortium name="The Broad Institute Genomics Platform"/>
            <consortium name="The Broad Institute Genome Sequencing Center for Infectious Disease"/>
            <person name="Wu L."/>
            <person name="Ma J."/>
        </authorList>
    </citation>
    <scope>NUCLEOTIDE SEQUENCE [LARGE SCALE GENOMIC DNA]</scope>
    <source>
        <strain evidence="2">KCTC 42730</strain>
    </source>
</reference>
<comment type="caution">
    <text evidence="1">The sequence shown here is derived from an EMBL/GenBank/DDBJ whole genome shotgun (WGS) entry which is preliminary data.</text>
</comment>
<sequence length="68" mass="6996">MQKSQEAGNALVGIMKSVEQITDMSVQIATAAEQQFVVAEEVAQSVVLISDVATNAAQSASELADVGS</sequence>
<evidence type="ECO:0000313" key="2">
    <source>
        <dbReference type="Proteomes" id="UP001595453"/>
    </source>
</evidence>
<name>A0ABV7CJW6_9GAMM</name>
<gene>
    <name evidence="1" type="ORF">ACFOEE_09795</name>
</gene>
<protein>
    <recommendedName>
        <fullName evidence="3">Methyl-accepting chemotaxis protein</fullName>
    </recommendedName>
</protein>
<dbReference type="EMBL" id="JBHRSD010000015">
    <property type="protein sequence ID" value="MFC3032810.1"/>
    <property type="molecule type" value="Genomic_DNA"/>
</dbReference>
<accession>A0ABV7CJW6</accession>
<proteinExistence type="predicted"/>
<dbReference type="SUPFAM" id="SSF58104">
    <property type="entry name" value="Methyl-accepting chemotaxis protein (MCP) signaling domain"/>
    <property type="match status" value="1"/>
</dbReference>
<organism evidence="1 2">
    <name type="scientific">Pseudoalteromonas fenneropenaei</name>
    <dbReference type="NCBI Taxonomy" id="1737459"/>
    <lineage>
        <taxon>Bacteria</taxon>
        <taxon>Pseudomonadati</taxon>
        <taxon>Pseudomonadota</taxon>
        <taxon>Gammaproteobacteria</taxon>
        <taxon>Alteromonadales</taxon>
        <taxon>Pseudoalteromonadaceae</taxon>
        <taxon>Pseudoalteromonas</taxon>
    </lineage>
</organism>
<dbReference type="Proteomes" id="UP001595453">
    <property type="component" value="Unassembled WGS sequence"/>
</dbReference>
<keyword evidence="2" id="KW-1185">Reference proteome</keyword>
<evidence type="ECO:0008006" key="3">
    <source>
        <dbReference type="Google" id="ProtNLM"/>
    </source>
</evidence>
<evidence type="ECO:0000313" key="1">
    <source>
        <dbReference type="EMBL" id="MFC3032810.1"/>
    </source>
</evidence>
<dbReference type="RefSeq" id="WP_377123692.1">
    <property type="nucleotide sequence ID" value="NZ_JBHRSD010000015.1"/>
</dbReference>